<gene>
    <name evidence="3" type="ORF">KAK06_07390</name>
</gene>
<dbReference type="Proteomes" id="UP000678374">
    <property type="component" value="Unassembled WGS sequence"/>
</dbReference>
<dbReference type="GO" id="GO:0016829">
    <property type="term" value="F:lyase activity"/>
    <property type="evidence" value="ECO:0007669"/>
    <property type="project" value="UniProtKB-KW"/>
</dbReference>
<keyword evidence="1" id="KW-0479">Metal-binding</keyword>
<keyword evidence="4" id="KW-1185">Reference proteome</keyword>
<dbReference type="InterPro" id="IPR002762">
    <property type="entry name" value="CbiX-like"/>
</dbReference>
<organism evidence="3 4">
    <name type="scientific">Ideonella aquatica</name>
    <dbReference type="NCBI Taxonomy" id="2824119"/>
    <lineage>
        <taxon>Bacteria</taxon>
        <taxon>Pseudomonadati</taxon>
        <taxon>Pseudomonadota</taxon>
        <taxon>Betaproteobacteria</taxon>
        <taxon>Burkholderiales</taxon>
        <taxon>Sphaerotilaceae</taxon>
        <taxon>Ideonella</taxon>
    </lineage>
</organism>
<dbReference type="Gene3D" id="3.40.50.1400">
    <property type="match status" value="1"/>
</dbReference>
<reference evidence="3" key="1">
    <citation type="submission" date="2021-04" db="EMBL/GenBank/DDBJ databases">
        <title>The genome sequence of Ideonella sp. 4Y11.</title>
        <authorList>
            <person name="Liu Y."/>
        </authorList>
    </citation>
    <scope>NUCLEOTIDE SEQUENCE</scope>
    <source>
        <strain evidence="3">4Y11</strain>
    </source>
</reference>
<dbReference type="EMBL" id="JAGQDE010000004">
    <property type="protein sequence ID" value="MBQ0958779.1"/>
    <property type="molecule type" value="Genomic_DNA"/>
</dbReference>
<evidence type="ECO:0000256" key="1">
    <source>
        <dbReference type="ARBA" id="ARBA00022723"/>
    </source>
</evidence>
<evidence type="ECO:0000256" key="2">
    <source>
        <dbReference type="ARBA" id="ARBA00023239"/>
    </source>
</evidence>
<dbReference type="GO" id="GO:0046872">
    <property type="term" value="F:metal ion binding"/>
    <property type="evidence" value="ECO:0007669"/>
    <property type="project" value="UniProtKB-KW"/>
</dbReference>
<keyword evidence="2" id="KW-0456">Lyase</keyword>
<dbReference type="CDD" id="cd03416">
    <property type="entry name" value="CbiX_SirB_N"/>
    <property type="match status" value="1"/>
</dbReference>
<name>A0A940YG68_9BURK</name>
<dbReference type="PANTHER" id="PTHR33542">
    <property type="entry name" value="SIROHYDROCHLORIN FERROCHELATASE, CHLOROPLASTIC"/>
    <property type="match status" value="1"/>
</dbReference>
<evidence type="ECO:0000313" key="4">
    <source>
        <dbReference type="Proteomes" id="UP000678374"/>
    </source>
</evidence>
<dbReference type="PANTHER" id="PTHR33542:SF3">
    <property type="entry name" value="SIROHYDROCHLORIN FERROCHELATASE, CHLOROPLASTIC"/>
    <property type="match status" value="1"/>
</dbReference>
<comment type="caution">
    <text evidence="3">The sequence shown here is derived from an EMBL/GenBank/DDBJ whole genome shotgun (WGS) entry which is preliminary data.</text>
</comment>
<dbReference type="RefSeq" id="WP_210801287.1">
    <property type="nucleotide sequence ID" value="NZ_JAGQDE010000004.1"/>
</dbReference>
<evidence type="ECO:0000313" key="3">
    <source>
        <dbReference type="EMBL" id="MBQ0958779.1"/>
    </source>
</evidence>
<dbReference type="Pfam" id="PF01903">
    <property type="entry name" value="CbiX"/>
    <property type="match status" value="1"/>
</dbReference>
<dbReference type="InterPro" id="IPR050963">
    <property type="entry name" value="Sirohydro_Cobaltochel/CbiX"/>
</dbReference>
<dbReference type="AlphaFoldDB" id="A0A940YG68"/>
<protein>
    <submittedName>
        <fullName evidence="3">CbiX/SirB N-terminal domain-containing protein</fullName>
    </submittedName>
</protein>
<accession>A0A940YG68</accession>
<sequence>MRGLILLAHGARDGAWSRPFVELAARVRAEHPGREVRNAYLEFIAPDMVQAGAELAQAGCHAVDILPLFLGAGGHVRKDVPALLQRLHTDFPGVHWMLHPAVGESPLLLDAMARIATGLHDAAALSREERA</sequence>
<dbReference type="SUPFAM" id="SSF53800">
    <property type="entry name" value="Chelatase"/>
    <property type="match status" value="1"/>
</dbReference>
<proteinExistence type="predicted"/>